<dbReference type="Proteomes" id="UP001501710">
    <property type="component" value="Unassembled WGS sequence"/>
</dbReference>
<sequence length="146" mass="15380">MSVTSKFQGHLSSQLNGGETVDVAVVAQLKRGMKQHLSKNLAVGLATGLVTTAVTGGAGLFVYASVPAVWVVVTSQRVLMYGKIKSSAKPGKFVFEAPRQALTATLKPGLFSQVVIADRSDGESLVRLNLGLRRKAANSIVASIER</sequence>
<protein>
    <submittedName>
        <fullName evidence="2">Uncharacterized protein</fullName>
    </submittedName>
</protein>
<evidence type="ECO:0000313" key="3">
    <source>
        <dbReference type="Proteomes" id="UP001501710"/>
    </source>
</evidence>
<keyword evidence="3" id="KW-1185">Reference proteome</keyword>
<organism evidence="2 3">
    <name type="scientific">Actinomadura meridiana</name>
    <dbReference type="NCBI Taxonomy" id="559626"/>
    <lineage>
        <taxon>Bacteria</taxon>
        <taxon>Bacillati</taxon>
        <taxon>Actinomycetota</taxon>
        <taxon>Actinomycetes</taxon>
        <taxon>Streptosporangiales</taxon>
        <taxon>Thermomonosporaceae</taxon>
        <taxon>Actinomadura</taxon>
    </lineage>
</organism>
<evidence type="ECO:0000313" key="2">
    <source>
        <dbReference type="EMBL" id="GAA4237879.1"/>
    </source>
</evidence>
<name>A0ABP8CDQ6_9ACTN</name>
<keyword evidence="1" id="KW-1133">Transmembrane helix</keyword>
<dbReference type="EMBL" id="BAABAS010000019">
    <property type="protein sequence ID" value="GAA4237879.1"/>
    <property type="molecule type" value="Genomic_DNA"/>
</dbReference>
<gene>
    <name evidence="2" type="ORF">GCM10022254_51520</name>
</gene>
<accession>A0ABP8CDQ6</accession>
<keyword evidence="1" id="KW-0812">Transmembrane</keyword>
<comment type="caution">
    <text evidence="2">The sequence shown here is derived from an EMBL/GenBank/DDBJ whole genome shotgun (WGS) entry which is preliminary data.</text>
</comment>
<proteinExistence type="predicted"/>
<keyword evidence="1" id="KW-0472">Membrane</keyword>
<feature type="transmembrane region" description="Helical" evidence="1">
    <location>
        <begin position="60"/>
        <end position="79"/>
    </location>
</feature>
<evidence type="ECO:0000256" key="1">
    <source>
        <dbReference type="SAM" id="Phobius"/>
    </source>
</evidence>
<reference evidence="3" key="1">
    <citation type="journal article" date="2019" name="Int. J. Syst. Evol. Microbiol.">
        <title>The Global Catalogue of Microorganisms (GCM) 10K type strain sequencing project: providing services to taxonomists for standard genome sequencing and annotation.</title>
        <authorList>
            <consortium name="The Broad Institute Genomics Platform"/>
            <consortium name="The Broad Institute Genome Sequencing Center for Infectious Disease"/>
            <person name="Wu L."/>
            <person name="Ma J."/>
        </authorList>
    </citation>
    <scope>NUCLEOTIDE SEQUENCE [LARGE SCALE GENOMIC DNA]</scope>
    <source>
        <strain evidence="3">JCM 17440</strain>
    </source>
</reference>